<evidence type="ECO:0000256" key="4">
    <source>
        <dbReference type="ARBA" id="ARBA00023125"/>
    </source>
</evidence>
<dbReference type="FunFam" id="1.10.10.60:FF:000158">
    <property type="entry name" value="MYB transcription factor"/>
    <property type="match status" value="1"/>
</dbReference>
<dbReference type="GO" id="GO:0005634">
    <property type="term" value="C:nucleus"/>
    <property type="evidence" value="ECO:0000318"/>
    <property type="project" value="GO_Central"/>
</dbReference>
<name>A0A0K9P9A7_ZOSMR</name>
<comment type="subcellular location">
    <subcellularLocation>
        <location evidence="1">Nucleus</location>
    </subcellularLocation>
</comment>
<dbReference type="InterPro" id="IPR009057">
    <property type="entry name" value="Homeodomain-like_sf"/>
</dbReference>
<dbReference type="InterPro" id="IPR001005">
    <property type="entry name" value="SANT/Myb"/>
</dbReference>
<accession>A0A0K9P9A7</accession>
<feature type="domain" description="HTH myb-type" evidence="8">
    <location>
        <begin position="67"/>
        <end position="117"/>
    </location>
</feature>
<evidence type="ECO:0000256" key="3">
    <source>
        <dbReference type="ARBA" id="ARBA00023015"/>
    </source>
</evidence>
<evidence type="ECO:0000259" key="8">
    <source>
        <dbReference type="PROSITE" id="PS51294"/>
    </source>
</evidence>
<keyword evidence="4" id="KW-0238">DNA-binding</keyword>
<dbReference type="GO" id="GO:0000976">
    <property type="term" value="F:transcription cis-regulatory region binding"/>
    <property type="evidence" value="ECO:0000318"/>
    <property type="project" value="GO_Central"/>
</dbReference>
<evidence type="ECO:0000259" key="7">
    <source>
        <dbReference type="PROSITE" id="PS50090"/>
    </source>
</evidence>
<dbReference type="SMART" id="SM00717">
    <property type="entry name" value="SANT"/>
    <property type="match status" value="2"/>
</dbReference>
<organism evidence="9 10">
    <name type="scientific">Zostera marina</name>
    <name type="common">Eelgrass</name>
    <dbReference type="NCBI Taxonomy" id="29655"/>
    <lineage>
        <taxon>Eukaryota</taxon>
        <taxon>Viridiplantae</taxon>
        <taxon>Streptophyta</taxon>
        <taxon>Embryophyta</taxon>
        <taxon>Tracheophyta</taxon>
        <taxon>Spermatophyta</taxon>
        <taxon>Magnoliopsida</taxon>
        <taxon>Liliopsida</taxon>
        <taxon>Zosteraceae</taxon>
        <taxon>Zostera</taxon>
    </lineage>
</organism>
<dbReference type="OMA" id="WSELPHK"/>
<keyword evidence="6" id="KW-0539">Nucleus</keyword>
<keyword evidence="3" id="KW-0805">Transcription regulation</keyword>
<protein>
    <submittedName>
        <fullName evidence="9">Myb domain protein 61</fullName>
    </submittedName>
</protein>
<dbReference type="OrthoDB" id="2143914at2759"/>
<keyword evidence="2" id="KW-0677">Repeat</keyword>
<keyword evidence="10" id="KW-1185">Reference proteome</keyword>
<evidence type="ECO:0000313" key="10">
    <source>
        <dbReference type="Proteomes" id="UP000036987"/>
    </source>
</evidence>
<dbReference type="PROSITE" id="PS50090">
    <property type="entry name" value="MYB_LIKE"/>
    <property type="match status" value="2"/>
</dbReference>
<evidence type="ECO:0000256" key="1">
    <source>
        <dbReference type="ARBA" id="ARBA00004123"/>
    </source>
</evidence>
<evidence type="ECO:0000256" key="2">
    <source>
        <dbReference type="ARBA" id="ARBA00022737"/>
    </source>
</evidence>
<dbReference type="GO" id="GO:0006355">
    <property type="term" value="P:regulation of DNA-templated transcription"/>
    <property type="evidence" value="ECO:0000318"/>
    <property type="project" value="GO_Central"/>
</dbReference>
<dbReference type="InterPro" id="IPR017930">
    <property type="entry name" value="Myb_dom"/>
</dbReference>
<evidence type="ECO:0000256" key="5">
    <source>
        <dbReference type="ARBA" id="ARBA00023163"/>
    </source>
</evidence>
<dbReference type="SUPFAM" id="SSF46689">
    <property type="entry name" value="Homeodomain-like"/>
    <property type="match status" value="1"/>
</dbReference>
<dbReference type="EMBL" id="LFYR01001024">
    <property type="protein sequence ID" value="KMZ65643.1"/>
    <property type="molecule type" value="Genomic_DNA"/>
</dbReference>
<dbReference type="InterPro" id="IPR051953">
    <property type="entry name" value="Plant_SW-associated_TFs"/>
</dbReference>
<feature type="domain" description="HTH myb-type" evidence="8">
    <location>
        <begin position="10"/>
        <end position="66"/>
    </location>
</feature>
<dbReference type="PANTHER" id="PTHR47997">
    <property type="entry name" value="MYB DOMAIN PROTEIN 55"/>
    <property type="match status" value="1"/>
</dbReference>
<comment type="caution">
    <text evidence="9">The sequence shown here is derived from an EMBL/GenBank/DDBJ whole genome shotgun (WGS) entry which is preliminary data.</text>
</comment>
<dbReference type="FunFam" id="1.10.10.60:FF:000140">
    <property type="entry name" value="Myb transcription factor"/>
    <property type="match status" value="1"/>
</dbReference>
<evidence type="ECO:0000313" key="9">
    <source>
        <dbReference type="EMBL" id="KMZ65643.1"/>
    </source>
</evidence>
<feature type="domain" description="Myb-like" evidence="7">
    <location>
        <begin position="10"/>
        <end position="62"/>
    </location>
</feature>
<proteinExistence type="predicted"/>
<dbReference type="PROSITE" id="PS51294">
    <property type="entry name" value="HTH_MYB"/>
    <property type="match status" value="2"/>
</dbReference>
<gene>
    <name evidence="9" type="ORF">ZOSMA_314G00150</name>
</gene>
<evidence type="ECO:0000256" key="6">
    <source>
        <dbReference type="ARBA" id="ARBA00023242"/>
    </source>
</evidence>
<dbReference type="Gene3D" id="1.10.10.60">
    <property type="entry name" value="Homeodomain-like"/>
    <property type="match status" value="2"/>
</dbReference>
<dbReference type="PANTHER" id="PTHR47997:SF75">
    <property type="entry name" value="MYB DOMAIN PROTEIN 55"/>
    <property type="match status" value="1"/>
</dbReference>
<dbReference type="Pfam" id="PF00249">
    <property type="entry name" value="Myb_DNA-binding"/>
    <property type="match status" value="2"/>
</dbReference>
<sequence length="216" mass="23675">MGRNPSGGEKQKLKKGLWSPEEDEKLNTYIKSFGVGCWSSVAKKAGLQRCGKSCRLRWINYLRPGIKRGSFSQEEENLVISLHKILGNRWSQIASHLPRRTDNEIKNLWNSTIKKKLAKTQESPDSKLLLPKSVVAPADQTGMGSGVEGGTSGMLSTTGGDVSVSASSGENCFGKSGMEDFLQLIHNNCSGIDEEQDFSSMISGEELDCDYETGFF</sequence>
<dbReference type="CDD" id="cd00167">
    <property type="entry name" value="SANT"/>
    <property type="match status" value="2"/>
</dbReference>
<dbReference type="AlphaFoldDB" id="A0A0K9P9A7"/>
<feature type="domain" description="Myb-like" evidence="7">
    <location>
        <begin position="63"/>
        <end position="113"/>
    </location>
</feature>
<keyword evidence="5" id="KW-0804">Transcription</keyword>
<reference evidence="10" key="1">
    <citation type="journal article" date="2016" name="Nature">
        <title>The genome of the seagrass Zostera marina reveals angiosperm adaptation to the sea.</title>
        <authorList>
            <person name="Olsen J.L."/>
            <person name="Rouze P."/>
            <person name="Verhelst B."/>
            <person name="Lin Y.-C."/>
            <person name="Bayer T."/>
            <person name="Collen J."/>
            <person name="Dattolo E."/>
            <person name="De Paoli E."/>
            <person name="Dittami S."/>
            <person name="Maumus F."/>
            <person name="Michel G."/>
            <person name="Kersting A."/>
            <person name="Lauritano C."/>
            <person name="Lohaus R."/>
            <person name="Toepel M."/>
            <person name="Tonon T."/>
            <person name="Vanneste K."/>
            <person name="Amirebrahimi M."/>
            <person name="Brakel J."/>
            <person name="Bostroem C."/>
            <person name="Chovatia M."/>
            <person name="Grimwood J."/>
            <person name="Jenkins J.W."/>
            <person name="Jueterbock A."/>
            <person name="Mraz A."/>
            <person name="Stam W.T."/>
            <person name="Tice H."/>
            <person name="Bornberg-Bauer E."/>
            <person name="Green P.J."/>
            <person name="Pearson G.A."/>
            <person name="Procaccini G."/>
            <person name="Duarte C.M."/>
            <person name="Schmutz J."/>
            <person name="Reusch T.B.H."/>
            <person name="Van de Peer Y."/>
        </authorList>
    </citation>
    <scope>NUCLEOTIDE SEQUENCE [LARGE SCALE GENOMIC DNA]</scope>
    <source>
        <strain evidence="10">cv. Finnish</strain>
    </source>
</reference>
<dbReference type="Proteomes" id="UP000036987">
    <property type="component" value="Unassembled WGS sequence"/>
</dbReference>